<dbReference type="Proteomes" id="UP000545606">
    <property type="component" value="Unassembled WGS sequence"/>
</dbReference>
<evidence type="ECO:0000313" key="1">
    <source>
        <dbReference type="EMBL" id="MBA4709575.1"/>
    </source>
</evidence>
<reference evidence="1 2" key="1">
    <citation type="submission" date="2020-07" db="EMBL/GenBank/DDBJ databases">
        <title>Draft genome sequence of violacein-producing bacteria and related species.</title>
        <authorList>
            <person name="Wilson H.S."/>
            <person name="De Leon M.E."/>
        </authorList>
    </citation>
    <scope>NUCLEOTIDE SEQUENCE [LARGE SCALE GENOMIC DNA]</scope>
    <source>
        <strain evidence="1 2">HSC-21Su07</strain>
    </source>
</reference>
<dbReference type="EMBL" id="JACERN010000033">
    <property type="protein sequence ID" value="MBA4709575.1"/>
    <property type="molecule type" value="Genomic_DNA"/>
</dbReference>
<proteinExistence type="predicted"/>
<protein>
    <submittedName>
        <fullName evidence="1">Uncharacterized protein</fullName>
    </submittedName>
</protein>
<comment type="caution">
    <text evidence="1">The sequence shown here is derived from an EMBL/GenBank/DDBJ whole genome shotgun (WGS) entry which is preliminary data.</text>
</comment>
<dbReference type="AlphaFoldDB" id="A0A838YET5"/>
<keyword evidence="2" id="KW-1185">Reference proteome</keyword>
<sequence length="157" mass="17880">MTLLEKLKQAACQRLPVQLAGVQLRLRLLTEEDYAKAGMAAHLAFTEVEMTPTSADLYERRLANELLLLALLDAEEDKPVFSSVSELAQTLTREQKAFLLEEYLAFERNFNPARMREEDLAALLEEVKKTPQTTRLNDLSFATLKKLLRYLASQPSH</sequence>
<organism evidence="1 2">
    <name type="scientific">Aquitalea aquatica</name>
    <dbReference type="NCBI Taxonomy" id="3044273"/>
    <lineage>
        <taxon>Bacteria</taxon>
        <taxon>Pseudomonadati</taxon>
        <taxon>Pseudomonadota</taxon>
        <taxon>Betaproteobacteria</taxon>
        <taxon>Neisseriales</taxon>
        <taxon>Chromobacteriaceae</taxon>
        <taxon>Aquitalea</taxon>
    </lineage>
</organism>
<dbReference type="RefSeq" id="WP_181836575.1">
    <property type="nucleotide sequence ID" value="NZ_JACERN010000033.1"/>
</dbReference>
<name>A0A838YET5_9NEIS</name>
<gene>
    <name evidence="1" type="ORF">H2Z84_14430</name>
</gene>
<evidence type="ECO:0000313" key="2">
    <source>
        <dbReference type="Proteomes" id="UP000545606"/>
    </source>
</evidence>
<accession>A0A838YET5</accession>